<evidence type="ECO:0000256" key="1">
    <source>
        <dbReference type="ARBA" id="ARBA00008769"/>
    </source>
</evidence>
<dbReference type="Pfam" id="PF04966">
    <property type="entry name" value="OprB"/>
    <property type="match status" value="1"/>
</dbReference>
<dbReference type="InterPro" id="IPR007049">
    <property type="entry name" value="Carb-sel_porin_OprB"/>
</dbReference>
<name>A0ABP7RFU7_9SPHN</name>
<gene>
    <name evidence="3" type="ORF">GCM10022211_02510</name>
</gene>
<organism evidence="3 4">
    <name type="scientific">Sphingomonas humi</name>
    <dbReference type="NCBI Taxonomy" id="335630"/>
    <lineage>
        <taxon>Bacteria</taxon>
        <taxon>Pseudomonadati</taxon>
        <taxon>Pseudomonadota</taxon>
        <taxon>Alphaproteobacteria</taxon>
        <taxon>Sphingomonadales</taxon>
        <taxon>Sphingomonadaceae</taxon>
        <taxon>Sphingomonas</taxon>
    </lineage>
</organism>
<dbReference type="EMBL" id="BAAAZD010000001">
    <property type="protein sequence ID" value="GAA3996852.1"/>
    <property type="molecule type" value="Genomic_DNA"/>
</dbReference>
<protein>
    <submittedName>
        <fullName evidence="3">Carbohydrate porin</fullName>
    </submittedName>
</protein>
<comment type="similarity">
    <text evidence="1 2">Belongs to the OprB family.</text>
</comment>
<accession>A0ABP7RFU7</accession>
<evidence type="ECO:0000313" key="4">
    <source>
        <dbReference type="Proteomes" id="UP001501310"/>
    </source>
</evidence>
<reference evidence="4" key="1">
    <citation type="journal article" date="2019" name="Int. J. Syst. Evol. Microbiol.">
        <title>The Global Catalogue of Microorganisms (GCM) 10K type strain sequencing project: providing services to taxonomists for standard genome sequencing and annotation.</title>
        <authorList>
            <consortium name="The Broad Institute Genomics Platform"/>
            <consortium name="The Broad Institute Genome Sequencing Center for Infectious Disease"/>
            <person name="Wu L."/>
            <person name="Ma J."/>
        </authorList>
    </citation>
    <scope>NUCLEOTIDE SEQUENCE [LARGE SCALE GENOMIC DNA]</scope>
    <source>
        <strain evidence="4">JCM 16603</strain>
    </source>
</reference>
<dbReference type="Gene3D" id="2.40.160.180">
    <property type="entry name" value="Carbohydrate-selective porin OprB"/>
    <property type="match status" value="1"/>
</dbReference>
<evidence type="ECO:0000313" key="3">
    <source>
        <dbReference type="EMBL" id="GAA3996852.1"/>
    </source>
</evidence>
<dbReference type="Proteomes" id="UP001501310">
    <property type="component" value="Unassembled WGS sequence"/>
</dbReference>
<dbReference type="InterPro" id="IPR038673">
    <property type="entry name" value="OprB_sf"/>
</dbReference>
<keyword evidence="4" id="KW-1185">Reference proteome</keyword>
<evidence type="ECO:0000256" key="2">
    <source>
        <dbReference type="RuleBase" id="RU363072"/>
    </source>
</evidence>
<sequence>MIAREIGKPLGNLPPASVEKLMSRYLALIVVALCSPAAAGEALPVAVPAAPEPKALSLGASYVIDLSFASSSRGGARRLDRFDLTGEANLGRVGCGSCRAFVRLLGNSGGKPNDGAGTLQGINNIEVPKDGLRLFEAWVERDIGRGSVRAGAYDLNSEFYATEGSALLLAPAFGIGSELAATGPNGPSIFPYSALAVRGEARLGRTGLIRAAVVNAAAGTLTDRGGVDFSLRDGVLAIVEGGSAGSGGKLVAGLWSYSRRQPVRDEATDGRRRAMGAYLLGERKIGEWTTAFVRAGVSDGRTSSFKGGWQAGVHRSPAWFGSKDSEVALGLSQAFLSGGERRSIAAGGERPAVSEAGVELSFRDRLFGPVTVQPSLQLVRHPGGLADAQPLLIGTVRFGWSL</sequence>
<proteinExistence type="inferred from homology"/>
<comment type="caution">
    <text evidence="3">The sequence shown here is derived from an EMBL/GenBank/DDBJ whole genome shotgun (WGS) entry which is preliminary data.</text>
</comment>